<dbReference type="EMBL" id="QKLU01000004">
    <property type="protein sequence ID" value="PYF74102.1"/>
    <property type="molecule type" value="Genomic_DNA"/>
</dbReference>
<dbReference type="Proteomes" id="UP000248198">
    <property type="component" value="Unassembled WGS sequence"/>
</dbReference>
<accession>A0A318UCE3</accession>
<evidence type="ECO:0000313" key="2">
    <source>
        <dbReference type="Proteomes" id="UP000248198"/>
    </source>
</evidence>
<sequence length="114" mass="13038">MKKTIDDSINHFNWLIYVTGHTKIPYLVDPAVEIDRAYKTFTDLIFTDILNDPEKAKKDCEALRKELITLMDAATEIIGTLKNSDNLRCGTAVLIYNKLCVILDFLDDFQQQPA</sequence>
<dbReference type="AlphaFoldDB" id="A0A318UCE3"/>
<reference evidence="1 2" key="1">
    <citation type="submission" date="2018-06" db="EMBL/GenBank/DDBJ databases">
        <title>Genomic Encyclopedia of Archaeal and Bacterial Type Strains, Phase II (KMG-II): from individual species to whole genera.</title>
        <authorList>
            <person name="Goeker M."/>
        </authorList>
    </citation>
    <scope>NUCLEOTIDE SEQUENCE [LARGE SCALE GENOMIC DNA]</scope>
    <source>
        <strain evidence="1 2">DSM 27372</strain>
    </source>
</reference>
<proteinExistence type="predicted"/>
<organism evidence="1 2">
    <name type="scientific">Pedobacter nutrimenti</name>
    <dbReference type="NCBI Taxonomy" id="1241337"/>
    <lineage>
        <taxon>Bacteria</taxon>
        <taxon>Pseudomonadati</taxon>
        <taxon>Bacteroidota</taxon>
        <taxon>Sphingobacteriia</taxon>
        <taxon>Sphingobacteriales</taxon>
        <taxon>Sphingobacteriaceae</taxon>
        <taxon>Pedobacter</taxon>
    </lineage>
</organism>
<gene>
    <name evidence="1" type="ORF">B0O44_104273</name>
</gene>
<name>A0A318UCE3_9SPHI</name>
<comment type="caution">
    <text evidence="1">The sequence shown here is derived from an EMBL/GenBank/DDBJ whole genome shotgun (WGS) entry which is preliminary data.</text>
</comment>
<keyword evidence="2" id="KW-1185">Reference proteome</keyword>
<dbReference type="RefSeq" id="WP_110831085.1">
    <property type="nucleotide sequence ID" value="NZ_QKLU01000004.1"/>
</dbReference>
<dbReference type="OrthoDB" id="774575at2"/>
<protein>
    <submittedName>
        <fullName evidence="1">Uncharacterized protein</fullName>
    </submittedName>
</protein>
<evidence type="ECO:0000313" key="1">
    <source>
        <dbReference type="EMBL" id="PYF74102.1"/>
    </source>
</evidence>